<gene>
    <name evidence="2" type="ORF">EJ08DRAFT_694258</name>
</gene>
<accession>A0A9P4U2B1</accession>
<dbReference type="AlphaFoldDB" id="A0A9P4U2B1"/>
<feature type="region of interest" description="Disordered" evidence="1">
    <location>
        <begin position="160"/>
        <end position="191"/>
    </location>
</feature>
<organism evidence="2 3">
    <name type="scientific">Tothia fuscella</name>
    <dbReference type="NCBI Taxonomy" id="1048955"/>
    <lineage>
        <taxon>Eukaryota</taxon>
        <taxon>Fungi</taxon>
        <taxon>Dikarya</taxon>
        <taxon>Ascomycota</taxon>
        <taxon>Pezizomycotina</taxon>
        <taxon>Dothideomycetes</taxon>
        <taxon>Pleosporomycetidae</taxon>
        <taxon>Venturiales</taxon>
        <taxon>Cylindrosympodiaceae</taxon>
        <taxon>Tothia</taxon>
    </lineage>
</organism>
<sequence length="191" mass="20788">MNPQQLRKVSAAVSVEEITPSRSENGNILARITKAFLSIFKRKTQRDILEKSSETLALPAFVKIKGESTPSTSTLTTSKDWASRISKDSGVSGLSSNTGTSSNPPNRNGLKPPGLDHHPGAWSELNSIFDRDSSMGSSTNEPEVLVQQHITMARKNSAKLYGHDQGSKQNRHHRAKNHVDEIAVGMESTSP</sequence>
<dbReference type="EMBL" id="MU007019">
    <property type="protein sequence ID" value="KAF2433777.1"/>
    <property type="molecule type" value="Genomic_DNA"/>
</dbReference>
<evidence type="ECO:0000313" key="2">
    <source>
        <dbReference type="EMBL" id="KAF2433777.1"/>
    </source>
</evidence>
<comment type="caution">
    <text evidence="2">The sequence shown here is derived from an EMBL/GenBank/DDBJ whole genome shotgun (WGS) entry which is preliminary data.</text>
</comment>
<evidence type="ECO:0000313" key="3">
    <source>
        <dbReference type="Proteomes" id="UP000800235"/>
    </source>
</evidence>
<feature type="region of interest" description="Disordered" evidence="1">
    <location>
        <begin position="86"/>
        <end position="123"/>
    </location>
</feature>
<feature type="compositionally biased region" description="Low complexity" evidence="1">
    <location>
        <begin position="89"/>
        <end position="106"/>
    </location>
</feature>
<evidence type="ECO:0000256" key="1">
    <source>
        <dbReference type="SAM" id="MobiDB-lite"/>
    </source>
</evidence>
<proteinExistence type="predicted"/>
<keyword evidence="3" id="KW-1185">Reference proteome</keyword>
<dbReference type="Proteomes" id="UP000800235">
    <property type="component" value="Unassembled WGS sequence"/>
</dbReference>
<name>A0A9P4U2B1_9PEZI</name>
<reference evidence="2" key="1">
    <citation type="journal article" date="2020" name="Stud. Mycol.">
        <title>101 Dothideomycetes genomes: a test case for predicting lifestyles and emergence of pathogens.</title>
        <authorList>
            <person name="Haridas S."/>
            <person name="Albert R."/>
            <person name="Binder M."/>
            <person name="Bloem J."/>
            <person name="Labutti K."/>
            <person name="Salamov A."/>
            <person name="Andreopoulos B."/>
            <person name="Baker S."/>
            <person name="Barry K."/>
            <person name="Bills G."/>
            <person name="Bluhm B."/>
            <person name="Cannon C."/>
            <person name="Castanera R."/>
            <person name="Culley D."/>
            <person name="Daum C."/>
            <person name="Ezra D."/>
            <person name="Gonzalez J."/>
            <person name="Henrissat B."/>
            <person name="Kuo A."/>
            <person name="Liang C."/>
            <person name="Lipzen A."/>
            <person name="Lutzoni F."/>
            <person name="Magnuson J."/>
            <person name="Mondo S."/>
            <person name="Nolan M."/>
            <person name="Ohm R."/>
            <person name="Pangilinan J."/>
            <person name="Park H.-J."/>
            <person name="Ramirez L."/>
            <person name="Alfaro M."/>
            <person name="Sun H."/>
            <person name="Tritt A."/>
            <person name="Yoshinaga Y."/>
            <person name="Zwiers L.-H."/>
            <person name="Turgeon B."/>
            <person name="Goodwin S."/>
            <person name="Spatafora J."/>
            <person name="Crous P."/>
            <person name="Grigoriev I."/>
        </authorList>
    </citation>
    <scope>NUCLEOTIDE SEQUENCE</scope>
    <source>
        <strain evidence="2">CBS 130266</strain>
    </source>
</reference>
<protein>
    <submittedName>
        <fullName evidence="2">Uncharacterized protein</fullName>
    </submittedName>
</protein>